<proteinExistence type="predicted"/>
<accession>A0A9P4IWM5</accession>
<evidence type="ECO:0000313" key="2">
    <source>
        <dbReference type="EMBL" id="KAF2151282.1"/>
    </source>
</evidence>
<dbReference type="EMBL" id="ML996088">
    <property type="protein sequence ID" value="KAF2151282.1"/>
    <property type="molecule type" value="Genomic_DNA"/>
</dbReference>
<keyword evidence="3" id="KW-1185">Reference proteome</keyword>
<dbReference type="AlphaFoldDB" id="A0A9P4IWM5"/>
<feature type="compositionally biased region" description="Low complexity" evidence="1">
    <location>
        <begin position="69"/>
        <end position="82"/>
    </location>
</feature>
<name>A0A9P4IWM5_9PEZI</name>
<evidence type="ECO:0000313" key="3">
    <source>
        <dbReference type="Proteomes" id="UP000799439"/>
    </source>
</evidence>
<feature type="region of interest" description="Disordered" evidence="1">
    <location>
        <begin position="1"/>
        <end position="84"/>
    </location>
</feature>
<feature type="compositionally biased region" description="Polar residues" evidence="1">
    <location>
        <begin position="152"/>
        <end position="195"/>
    </location>
</feature>
<reference evidence="2" key="1">
    <citation type="journal article" date="2020" name="Stud. Mycol.">
        <title>101 Dothideomycetes genomes: a test case for predicting lifestyles and emergence of pathogens.</title>
        <authorList>
            <person name="Haridas S."/>
            <person name="Albert R."/>
            <person name="Binder M."/>
            <person name="Bloem J."/>
            <person name="Labutti K."/>
            <person name="Salamov A."/>
            <person name="Andreopoulos B."/>
            <person name="Baker S."/>
            <person name="Barry K."/>
            <person name="Bills G."/>
            <person name="Bluhm B."/>
            <person name="Cannon C."/>
            <person name="Castanera R."/>
            <person name="Culley D."/>
            <person name="Daum C."/>
            <person name="Ezra D."/>
            <person name="Gonzalez J."/>
            <person name="Henrissat B."/>
            <person name="Kuo A."/>
            <person name="Liang C."/>
            <person name="Lipzen A."/>
            <person name="Lutzoni F."/>
            <person name="Magnuson J."/>
            <person name="Mondo S."/>
            <person name="Nolan M."/>
            <person name="Ohm R."/>
            <person name="Pangilinan J."/>
            <person name="Park H.-J."/>
            <person name="Ramirez L."/>
            <person name="Alfaro M."/>
            <person name="Sun H."/>
            <person name="Tritt A."/>
            <person name="Yoshinaga Y."/>
            <person name="Zwiers L.-H."/>
            <person name="Turgeon B."/>
            <person name="Goodwin S."/>
            <person name="Spatafora J."/>
            <person name="Crous P."/>
            <person name="Grigoriev I."/>
        </authorList>
    </citation>
    <scope>NUCLEOTIDE SEQUENCE</scope>
    <source>
        <strain evidence="2">CBS 260.36</strain>
    </source>
</reference>
<feature type="region of interest" description="Disordered" evidence="1">
    <location>
        <begin position="106"/>
        <end position="242"/>
    </location>
</feature>
<organism evidence="2 3">
    <name type="scientific">Myriangium duriaei CBS 260.36</name>
    <dbReference type="NCBI Taxonomy" id="1168546"/>
    <lineage>
        <taxon>Eukaryota</taxon>
        <taxon>Fungi</taxon>
        <taxon>Dikarya</taxon>
        <taxon>Ascomycota</taxon>
        <taxon>Pezizomycotina</taxon>
        <taxon>Dothideomycetes</taxon>
        <taxon>Dothideomycetidae</taxon>
        <taxon>Myriangiales</taxon>
        <taxon>Myriangiaceae</taxon>
        <taxon>Myriangium</taxon>
    </lineage>
</organism>
<feature type="compositionally biased region" description="Polar residues" evidence="1">
    <location>
        <begin position="40"/>
        <end position="52"/>
    </location>
</feature>
<evidence type="ECO:0000256" key="1">
    <source>
        <dbReference type="SAM" id="MobiDB-lite"/>
    </source>
</evidence>
<comment type="caution">
    <text evidence="2">The sequence shown here is derived from an EMBL/GenBank/DDBJ whole genome shotgun (WGS) entry which is preliminary data.</text>
</comment>
<sequence length="242" mass="26190">MSRGGDHPSIIPTTTKAMTQRPPGREPVYGHPRTSENHQRSGSHSLSRGTSPLPSPYYGTASPHYNLDSMTRTSSSSSCNTSHNPQMAQEMQQCCSPCPNCHPCGHKTSSPRAPPHFEPARKSPSPHLTSGHFSTPPMSPSGVPRASPPYDRSQSLPGDGGQEQTLPTIPGTISSRQIKGSSAISENGTTSSRSGLGTRKASAKPKKSGFGTNMSSAFRDLFHRQRVNYDVERIEDRHWTDE</sequence>
<feature type="compositionally biased region" description="Basic and acidic residues" evidence="1">
    <location>
        <begin position="220"/>
        <end position="242"/>
    </location>
</feature>
<dbReference type="Proteomes" id="UP000799439">
    <property type="component" value="Unassembled WGS sequence"/>
</dbReference>
<protein>
    <submittedName>
        <fullName evidence="2">Uncharacterized protein</fullName>
    </submittedName>
</protein>
<gene>
    <name evidence="2" type="ORF">K461DRAFT_170440</name>
</gene>